<evidence type="ECO:0000313" key="6">
    <source>
        <dbReference type="EMBL" id="KHM52826.1"/>
    </source>
</evidence>
<dbReference type="InterPro" id="IPR003798">
    <property type="entry name" value="DNA_recombination_RmuC"/>
</dbReference>
<organism evidence="6 7">
    <name type="scientific">Anaerovibrio lipolyticus</name>
    <dbReference type="NCBI Taxonomy" id="82374"/>
    <lineage>
        <taxon>Bacteria</taxon>
        <taxon>Bacillati</taxon>
        <taxon>Bacillota</taxon>
        <taxon>Negativicutes</taxon>
        <taxon>Selenomonadales</taxon>
        <taxon>Selenomonadaceae</taxon>
        <taxon>Anaerovibrio</taxon>
    </lineage>
</organism>
<evidence type="ECO:0000313" key="7">
    <source>
        <dbReference type="Proteomes" id="UP000030993"/>
    </source>
</evidence>
<proteinExistence type="inferred from homology"/>
<feature type="transmembrane region" description="Helical" evidence="5">
    <location>
        <begin position="6"/>
        <end position="23"/>
    </location>
</feature>
<comment type="caution">
    <text evidence="6">The sequence shown here is derived from an EMBL/GenBank/DDBJ whole genome shotgun (WGS) entry which is preliminary data.</text>
</comment>
<accession>A0A0B2K240</accession>
<dbReference type="EMBL" id="JSCE01000046">
    <property type="protein sequence ID" value="KHM52826.1"/>
    <property type="molecule type" value="Genomic_DNA"/>
</dbReference>
<keyword evidence="4" id="KW-0233">DNA recombination</keyword>
<keyword evidence="7" id="KW-1185">Reference proteome</keyword>
<protein>
    <recommendedName>
        <fullName evidence="8">Recombinase RmuC</fullName>
    </recommendedName>
</protein>
<dbReference type="Pfam" id="PF02646">
    <property type="entry name" value="RmuC"/>
    <property type="match status" value="1"/>
</dbReference>
<evidence type="ECO:0000256" key="1">
    <source>
        <dbReference type="ARBA" id="ARBA00003416"/>
    </source>
</evidence>
<evidence type="ECO:0000256" key="2">
    <source>
        <dbReference type="ARBA" id="ARBA00009840"/>
    </source>
</evidence>
<dbReference type="AlphaFoldDB" id="A0A0B2K240"/>
<evidence type="ECO:0000256" key="4">
    <source>
        <dbReference type="ARBA" id="ARBA00023172"/>
    </source>
</evidence>
<keyword evidence="5" id="KW-0472">Membrane</keyword>
<dbReference type="STRING" id="82374.NZ47_02580"/>
<dbReference type="eggNOG" id="COG1322">
    <property type="taxonomic scope" value="Bacteria"/>
</dbReference>
<dbReference type="RefSeq" id="WP_039206137.1">
    <property type="nucleotide sequence ID" value="NZ_CAMKSO010000253.1"/>
</dbReference>
<keyword evidence="3" id="KW-0175">Coiled coil</keyword>
<gene>
    <name evidence="6" type="ORF">NZ47_02580</name>
</gene>
<dbReference type="PANTHER" id="PTHR30563">
    <property type="entry name" value="DNA RECOMBINATION PROTEIN RMUC"/>
    <property type="match status" value="1"/>
</dbReference>
<dbReference type="GO" id="GO:0006310">
    <property type="term" value="P:DNA recombination"/>
    <property type="evidence" value="ECO:0007669"/>
    <property type="project" value="UniProtKB-KW"/>
</dbReference>
<comment type="similarity">
    <text evidence="2">Belongs to the RmuC family.</text>
</comment>
<dbReference type="PANTHER" id="PTHR30563:SF0">
    <property type="entry name" value="DNA RECOMBINATION PROTEIN RMUC"/>
    <property type="match status" value="1"/>
</dbReference>
<name>A0A0B2K240_9FIRM</name>
<sequence length="387" mass="43315">MENSYIIIVLLVIIIAMLAVLIMKKPDNSRAEQVLWNMQKALGDGQQMTKDDICRNIMQMDNANSQSLKEIKDSVNQGLVSVRHETEKGIAELRGELDKNLKEIKGAVDEQLQTALEKRITASFKAVSSQLEQVYKGLGEMQALANDVGSLKQVLSGVKTRGVLGEYQLKNILVDILTADQFDENVETVPESGKRVEFAIKMPGMDGDTIYLPIDAKFPMDSYNHLLDAQASGDKALIEQAQRELEKRLDSEAKDIATKYLKPPYTTSFAIMFLPTEGLYAHAVDSGMVEGLQHKYKVNIAGPSTMAALLNSLQMGFRTLAIQKRSNEVWKTLGEVKSELIKYNEAMEAIYKQFGQVSNKFEALVNTRTNVLMRKFRDVEALPEQED</sequence>
<reference evidence="6 7" key="1">
    <citation type="journal article" date="2013" name="PLoS ONE">
        <title>Identification and characterization of three novel lipases belonging to families II and V from Anaerovibrio lipolyticus 5ST.</title>
        <authorList>
            <person name="Prive F."/>
            <person name="Kaderbhai N.N."/>
            <person name="Girdwood S."/>
            <person name="Worgan H.J."/>
            <person name="Pinloche E."/>
            <person name="Scollan N.D."/>
            <person name="Huws S.A."/>
            <person name="Newbold C.J."/>
        </authorList>
    </citation>
    <scope>NUCLEOTIDE SEQUENCE [LARGE SCALE GENOMIC DNA]</scope>
    <source>
        <strain evidence="6 7">5S</strain>
    </source>
</reference>
<evidence type="ECO:0008006" key="8">
    <source>
        <dbReference type="Google" id="ProtNLM"/>
    </source>
</evidence>
<keyword evidence="5" id="KW-1133">Transmembrane helix</keyword>
<comment type="function">
    <text evidence="1">Involved in DNA recombination.</text>
</comment>
<dbReference type="Proteomes" id="UP000030993">
    <property type="component" value="Unassembled WGS sequence"/>
</dbReference>
<evidence type="ECO:0000256" key="3">
    <source>
        <dbReference type="ARBA" id="ARBA00023054"/>
    </source>
</evidence>
<evidence type="ECO:0000256" key="5">
    <source>
        <dbReference type="SAM" id="Phobius"/>
    </source>
</evidence>
<keyword evidence="5" id="KW-0812">Transmembrane</keyword>